<proteinExistence type="predicted"/>
<keyword evidence="3 5" id="KW-0067">ATP-binding</keyword>
<dbReference type="InterPro" id="IPR003593">
    <property type="entry name" value="AAA+_ATPase"/>
</dbReference>
<dbReference type="InterPro" id="IPR027417">
    <property type="entry name" value="P-loop_NTPase"/>
</dbReference>
<gene>
    <name evidence="5" type="ORF">PATL70BA_1101</name>
</gene>
<evidence type="ECO:0000256" key="3">
    <source>
        <dbReference type="ARBA" id="ARBA00022840"/>
    </source>
</evidence>
<dbReference type="InterPro" id="IPR003439">
    <property type="entry name" value="ABC_transporter-like_ATP-bd"/>
</dbReference>
<dbReference type="OrthoDB" id="9804819at2"/>
<dbReference type="PROSITE" id="PS50893">
    <property type="entry name" value="ABC_TRANSPORTER_2"/>
    <property type="match status" value="1"/>
</dbReference>
<organism evidence="5 6">
    <name type="scientific">Petrocella atlantisensis</name>
    <dbReference type="NCBI Taxonomy" id="2173034"/>
    <lineage>
        <taxon>Bacteria</taxon>
        <taxon>Bacillati</taxon>
        <taxon>Bacillota</taxon>
        <taxon>Clostridia</taxon>
        <taxon>Lachnospirales</taxon>
        <taxon>Vallitaleaceae</taxon>
        <taxon>Petrocella</taxon>
    </lineage>
</organism>
<dbReference type="PANTHER" id="PTHR42939:SF1">
    <property type="entry name" value="ABC TRANSPORTER ATP-BINDING PROTEIN ALBC-RELATED"/>
    <property type="match status" value="1"/>
</dbReference>
<feature type="domain" description="ABC transporter" evidence="4">
    <location>
        <begin position="4"/>
        <end position="229"/>
    </location>
</feature>
<evidence type="ECO:0000256" key="2">
    <source>
        <dbReference type="ARBA" id="ARBA00022741"/>
    </source>
</evidence>
<evidence type="ECO:0000313" key="5">
    <source>
        <dbReference type="EMBL" id="VDN46976.1"/>
    </source>
</evidence>
<sequence>MNHIELKNITKNYKSNCALKDISLIFEEKRIYGLLGRNGAGKTTLLNLITNRIFPTHGYITLSNHPISENDALLERIYYMTESTLYPDSMKIHEVFRWTKTFYSNFDLTYANGLCEKFDLNPNKKFKTLSTGYNTIAKLIIALASNADLLIFDEPILGLDAHHRTLFYKELLAHYIKTPKTIILSTHIIEEIADLLEWVVILGKQSVLINESVASLMERAYAITGKSSDVEAFIQNRNFIGLEYLGTYCKAILLDKPTEETLKQINQMGLEKSKVGLQELFIKLTDVGGVLYEIPKVG</sequence>
<dbReference type="GO" id="GO:0005524">
    <property type="term" value="F:ATP binding"/>
    <property type="evidence" value="ECO:0007669"/>
    <property type="project" value="UniProtKB-KW"/>
</dbReference>
<name>A0A3P7RW28_9FIRM</name>
<dbReference type="InterPro" id="IPR051782">
    <property type="entry name" value="ABC_Transporter_VariousFunc"/>
</dbReference>
<evidence type="ECO:0000259" key="4">
    <source>
        <dbReference type="PROSITE" id="PS50893"/>
    </source>
</evidence>
<dbReference type="CDD" id="cd03230">
    <property type="entry name" value="ABC_DR_subfamily_A"/>
    <property type="match status" value="1"/>
</dbReference>
<accession>A0A3P7RW28</accession>
<dbReference type="PANTHER" id="PTHR42939">
    <property type="entry name" value="ABC TRANSPORTER ATP-BINDING PROTEIN ALBC-RELATED"/>
    <property type="match status" value="1"/>
</dbReference>
<evidence type="ECO:0000256" key="1">
    <source>
        <dbReference type="ARBA" id="ARBA00022448"/>
    </source>
</evidence>
<dbReference type="Gene3D" id="3.40.50.300">
    <property type="entry name" value="P-loop containing nucleotide triphosphate hydrolases"/>
    <property type="match status" value="1"/>
</dbReference>
<dbReference type="Proteomes" id="UP000279029">
    <property type="component" value="Chromosome"/>
</dbReference>
<dbReference type="GO" id="GO:0016887">
    <property type="term" value="F:ATP hydrolysis activity"/>
    <property type="evidence" value="ECO:0007669"/>
    <property type="project" value="InterPro"/>
</dbReference>
<protein>
    <submittedName>
        <fullName evidence="5">ABC transporter ATP-binding protein</fullName>
    </submittedName>
</protein>
<keyword evidence="2" id="KW-0547">Nucleotide-binding</keyword>
<keyword evidence="1" id="KW-0813">Transport</keyword>
<dbReference type="SUPFAM" id="SSF52540">
    <property type="entry name" value="P-loop containing nucleoside triphosphate hydrolases"/>
    <property type="match status" value="1"/>
</dbReference>
<dbReference type="KEGG" id="cbar:PATL70BA_1101"/>
<dbReference type="RefSeq" id="WP_125136384.1">
    <property type="nucleotide sequence ID" value="NZ_LR130778.1"/>
</dbReference>
<dbReference type="Pfam" id="PF00005">
    <property type="entry name" value="ABC_tran"/>
    <property type="match status" value="1"/>
</dbReference>
<dbReference type="AlphaFoldDB" id="A0A3P7RW28"/>
<dbReference type="SMART" id="SM00382">
    <property type="entry name" value="AAA"/>
    <property type="match status" value="1"/>
</dbReference>
<keyword evidence="6" id="KW-1185">Reference proteome</keyword>
<dbReference type="EMBL" id="LR130778">
    <property type="protein sequence ID" value="VDN46976.1"/>
    <property type="molecule type" value="Genomic_DNA"/>
</dbReference>
<evidence type="ECO:0000313" key="6">
    <source>
        <dbReference type="Proteomes" id="UP000279029"/>
    </source>
</evidence>
<reference evidence="5 6" key="1">
    <citation type="submission" date="2018-09" db="EMBL/GenBank/DDBJ databases">
        <authorList>
            <person name="Postec A."/>
        </authorList>
    </citation>
    <scope>NUCLEOTIDE SEQUENCE [LARGE SCALE GENOMIC DNA]</scope>
    <source>
        <strain evidence="5">70B-A</strain>
    </source>
</reference>